<name>A0A2K2D0B5_BRADI</name>
<dbReference type="Gramene" id="PNT67718">
    <property type="protein sequence ID" value="PNT67718"/>
    <property type="gene ID" value="BRADI_3g30825v3"/>
</dbReference>
<dbReference type="EnsemblPlants" id="PNT67718">
    <property type="protein sequence ID" value="PNT67718"/>
    <property type="gene ID" value="BRADI_3g30825v3"/>
</dbReference>
<evidence type="ECO:0000313" key="4">
    <source>
        <dbReference type="Proteomes" id="UP000008810"/>
    </source>
</evidence>
<dbReference type="Proteomes" id="UP000008810">
    <property type="component" value="Chromosome 3"/>
</dbReference>
<evidence type="ECO:0000313" key="2">
    <source>
        <dbReference type="EMBL" id="PNT67718.1"/>
    </source>
</evidence>
<reference evidence="2 3" key="1">
    <citation type="journal article" date="2010" name="Nature">
        <title>Genome sequencing and analysis of the model grass Brachypodium distachyon.</title>
        <authorList>
            <consortium name="International Brachypodium Initiative"/>
        </authorList>
    </citation>
    <scope>NUCLEOTIDE SEQUENCE [LARGE SCALE GENOMIC DNA]</scope>
    <source>
        <strain evidence="2 3">Bd21</strain>
    </source>
</reference>
<dbReference type="InParanoid" id="A0A2K2D0B5"/>
<organism evidence="2">
    <name type="scientific">Brachypodium distachyon</name>
    <name type="common">Purple false brome</name>
    <name type="synonym">Trachynia distachya</name>
    <dbReference type="NCBI Taxonomy" id="15368"/>
    <lineage>
        <taxon>Eukaryota</taxon>
        <taxon>Viridiplantae</taxon>
        <taxon>Streptophyta</taxon>
        <taxon>Embryophyta</taxon>
        <taxon>Tracheophyta</taxon>
        <taxon>Spermatophyta</taxon>
        <taxon>Magnoliopsida</taxon>
        <taxon>Liliopsida</taxon>
        <taxon>Poales</taxon>
        <taxon>Poaceae</taxon>
        <taxon>BOP clade</taxon>
        <taxon>Pooideae</taxon>
        <taxon>Stipodae</taxon>
        <taxon>Brachypodieae</taxon>
        <taxon>Brachypodium</taxon>
    </lineage>
</organism>
<feature type="region of interest" description="Disordered" evidence="1">
    <location>
        <begin position="72"/>
        <end position="98"/>
    </location>
</feature>
<sequence>MEDDLGEAPVEGDREAAAQVGGDRAVAPVWEIDRRRHRFSRDGSVNRRTETNRFVAFWKLHVVWWEASRTFSSAPTTPDANQRPARPPSSSPHLPDANPLPARSLCRCPHFFWQRSVSKRATRMLTWEWGDLDRGGPVLVAGVVAGAEDAPHRCARQEVPAQVPAIATSSSSAIDWDDDAPLYEVDFTDAASPPNIDAPTLRAFVGDCLLCEKWRQTATSRGGSPGLCWANLV</sequence>
<reference evidence="2" key="2">
    <citation type="submission" date="2017-06" db="EMBL/GenBank/DDBJ databases">
        <title>WGS assembly of Brachypodium distachyon.</title>
        <authorList>
            <consortium name="The International Brachypodium Initiative"/>
            <person name="Lucas S."/>
            <person name="Harmon-Smith M."/>
            <person name="Lail K."/>
            <person name="Tice H."/>
            <person name="Grimwood J."/>
            <person name="Bruce D."/>
            <person name="Barry K."/>
            <person name="Shu S."/>
            <person name="Lindquist E."/>
            <person name="Wang M."/>
            <person name="Pitluck S."/>
            <person name="Vogel J.P."/>
            <person name="Garvin D.F."/>
            <person name="Mockler T.C."/>
            <person name="Schmutz J."/>
            <person name="Rokhsar D."/>
            <person name="Bevan M.W."/>
        </authorList>
    </citation>
    <scope>NUCLEOTIDE SEQUENCE</scope>
    <source>
        <strain evidence="2">Bd21</strain>
    </source>
</reference>
<keyword evidence="4" id="KW-1185">Reference proteome</keyword>
<evidence type="ECO:0000313" key="3">
    <source>
        <dbReference type="EnsemblPlants" id="PNT67718"/>
    </source>
</evidence>
<dbReference type="EMBL" id="CM000882">
    <property type="protein sequence ID" value="PNT67718.1"/>
    <property type="molecule type" value="Genomic_DNA"/>
</dbReference>
<reference evidence="3" key="3">
    <citation type="submission" date="2018-08" db="UniProtKB">
        <authorList>
            <consortium name="EnsemblPlants"/>
        </authorList>
    </citation>
    <scope>IDENTIFICATION</scope>
    <source>
        <strain evidence="3">cv. Bd21</strain>
    </source>
</reference>
<accession>A0A2K2D0B5</accession>
<gene>
    <name evidence="2" type="ORF">BRADI_3g30825v3</name>
</gene>
<evidence type="ECO:0000256" key="1">
    <source>
        <dbReference type="SAM" id="MobiDB-lite"/>
    </source>
</evidence>
<feature type="region of interest" description="Disordered" evidence="1">
    <location>
        <begin position="1"/>
        <end position="22"/>
    </location>
</feature>
<dbReference type="AlphaFoldDB" id="A0A2K2D0B5"/>
<proteinExistence type="predicted"/>
<protein>
    <submittedName>
        <fullName evidence="2 3">Uncharacterized protein</fullName>
    </submittedName>
</protein>